<gene>
    <name evidence="3" type="ORF">AYL99_09691</name>
</gene>
<dbReference type="STRING" id="1367422.A0A178ZA19"/>
<evidence type="ECO:0000259" key="2">
    <source>
        <dbReference type="SMART" id="SM01083"/>
    </source>
</evidence>
<dbReference type="Proteomes" id="UP000078343">
    <property type="component" value="Unassembled WGS sequence"/>
</dbReference>
<keyword evidence="4" id="KW-1185">Reference proteome</keyword>
<dbReference type="SMART" id="SM01083">
    <property type="entry name" value="Cir_N"/>
    <property type="match status" value="1"/>
</dbReference>
<dbReference type="OrthoDB" id="2159131at2759"/>
<feature type="compositionally biased region" description="Basic and acidic residues" evidence="1">
    <location>
        <begin position="89"/>
        <end position="103"/>
    </location>
</feature>
<feature type="compositionally biased region" description="Basic and acidic residues" evidence="1">
    <location>
        <begin position="29"/>
        <end position="61"/>
    </location>
</feature>
<dbReference type="RefSeq" id="XP_018689879.1">
    <property type="nucleotide sequence ID" value="XM_018841198.1"/>
</dbReference>
<organism evidence="3 4">
    <name type="scientific">Fonsecaea erecta</name>
    <dbReference type="NCBI Taxonomy" id="1367422"/>
    <lineage>
        <taxon>Eukaryota</taxon>
        <taxon>Fungi</taxon>
        <taxon>Dikarya</taxon>
        <taxon>Ascomycota</taxon>
        <taxon>Pezizomycotina</taxon>
        <taxon>Eurotiomycetes</taxon>
        <taxon>Chaetothyriomycetidae</taxon>
        <taxon>Chaetothyriales</taxon>
        <taxon>Herpotrichiellaceae</taxon>
        <taxon>Fonsecaea</taxon>
    </lineage>
</organism>
<comment type="caution">
    <text evidence="3">The sequence shown here is derived from an EMBL/GenBank/DDBJ whole genome shotgun (WGS) entry which is preliminary data.</text>
</comment>
<feature type="region of interest" description="Disordered" evidence="1">
    <location>
        <begin position="29"/>
        <end position="103"/>
    </location>
</feature>
<name>A0A178ZA19_9EURO</name>
<dbReference type="InterPro" id="IPR019339">
    <property type="entry name" value="CIR_N_dom"/>
</dbReference>
<proteinExistence type="predicted"/>
<feature type="domain" description="CBF1-interacting co-repressor CIR N-terminal" evidence="2">
    <location>
        <begin position="10"/>
        <end position="46"/>
    </location>
</feature>
<evidence type="ECO:0000313" key="4">
    <source>
        <dbReference type="Proteomes" id="UP000078343"/>
    </source>
</evidence>
<dbReference type="EMBL" id="LVYI01000009">
    <property type="protein sequence ID" value="OAP56512.1"/>
    <property type="molecule type" value="Genomic_DNA"/>
</dbReference>
<dbReference type="PANTHER" id="PTHR22093:SF0">
    <property type="entry name" value="LEUKOCYTE RECEPTOR CLUSTER MEMBER 1"/>
    <property type="match status" value="1"/>
</dbReference>
<evidence type="ECO:0000313" key="3">
    <source>
        <dbReference type="EMBL" id="OAP56512.1"/>
    </source>
</evidence>
<protein>
    <recommendedName>
        <fullName evidence="2">CBF1-interacting co-repressor CIR N-terminal domain-containing protein</fullName>
    </recommendedName>
</protein>
<dbReference type="GeneID" id="30013859"/>
<reference evidence="3 4" key="1">
    <citation type="submission" date="2016-04" db="EMBL/GenBank/DDBJ databases">
        <title>Draft genome of Fonsecaea erecta CBS 125763.</title>
        <authorList>
            <person name="Weiss V.A."/>
            <person name="Vicente V.A."/>
            <person name="Raittz R.T."/>
            <person name="Moreno L.F."/>
            <person name="De Souza E.M."/>
            <person name="Pedrosa F.O."/>
            <person name="Steffens M.B."/>
            <person name="Faoro H."/>
            <person name="Tadra-Sfeir M.Z."/>
            <person name="Najafzadeh M.J."/>
            <person name="Felipe M.S."/>
            <person name="Teixeira M."/>
            <person name="Sun J."/>
            <person name="Xi L."/>
            <person name="Gomes R."/>
            <person name="De Azevedo C.M."/>
            <person name="Salgado C.G."/>
            <person name="Da Silva M.B."/>
            <person name="Nascimento M.F."/>
            <person name="Queiroz-Telles F."/>
            <person name="Attili D.S."/>
            <person name="Gorbushina A."/>
        </authorList>
    </citation>
    <scope>NUCLEOTIDE SEQUENCE [LARGE SCALE GENOMIC DNA]</scope>
    <source>
        <strain evidence="3 4">CBS 125763</strain>
    </source>
</reference>
<accession>A0A178ZA19</accession>
<dbReference type="AlphaFoldDB" id="A0A178ZA19"/>
<sequence>MPLHLLHHKSWNVYSPANIERVRRDEAKAREQVAEQEEHRLRREADERLSTLRQQSKDETRRWKHKRPGEDDTDRDIRLALGNTSASPNKEKQDHGSLVDAHGHIPLIPAPEKQSREQEKDPYTVYLSDAVGGRDRPKDTWYTSVQPKQEQWGDENPRKRERALTRLNADDPLVAMKRGVKALRENERQRQEWMRERERDLADVEEGNIESERTSIDIDIITTTITTTVATDEDTKIIKL</sequence>
<dbReference type="PANTHER" id="PTHR22093">
    <property type="entry name" value="LEUKOCYTE RECEPTOR CLUSTER LRC MEMBER 1"/>
    <property type="match status" value="1"/>
</dbReference>
<evidence type="ECO:0000256" key="1">
    <source>
        <dbReference type="SAM" id="MobiDB-lite"/>
    </source>
</evidence>
<dbReference type="InterPro" id="IPR039875">
    <property type="entry name" value="LENG1-like"/>
</dbReference>
<feature type="region of interest" description="Disordered" evidence="1">
    <location>
        <begin position="137"/>
        <end position="158"/>
    </location>
</feature>